<accession>A0A2M8LB91</accession>
<gene>
    <name evidence="2" type="ORF">COV01_03565</name>
</gene>
<proteinExistence type="predicted"/>
<dbReference type="InterPro" id="IPR011051">
    <property type="entry name" value="RmlC_Cupin_sf"/>
</dbReference>
<evidence type="ECO:0000259" key="1">
    <source>
        <dbReference type="Pfam" id="PF14667"/>
    </source>
</evidence>
<dbReference type="SUPFAM" id="SSF51182">
    <property type="entry name" value="RmlC-like cupins"/>
    <property type="match status" value="1"/>
</dbReference>
<evidence type="ECO:0000313" key="2">
    <source>
        <dbReference type="EMBL" id="PJE73893.1"/>
    </source>
</evidence>
<organism evidence="2 3">
    <name type="scientific">Candidatus Taylorbacteria bacterium CG10_big_fil_rev_8_21_14_0_10_41_48</name>
    <dbReference type="NCBI Taxonomy" id="1975024"/>
    <lineage>
        <taxon>Bacteria</taxon>
        <taxon>Candidatus Tayloriibacteriota</taxon>
    </lineage>
</organism>
<sequence length="139" mass="16109">MIQERKPINFTDDRGTIMDVFVSTPYEHCVIVRSKRGSVRGNHYHEKSQQSDIVIQGRMVSFSRKAGSDEIVERVLEPNDWTEWEKGEVHEFIALDDTVIFASFVNGPRGGDNYESDTFRIPVPLHELKGRRLEEILKF</sequence>
<feature type="domain" description="Capsular polysaccharide assembling protein CapF C-terminal" evidence="1">
    <location>
        <begin position="11"/>
        <end position="78"/>
    </location>
</feature>
<dbReference type="InterPro" id="IPR014710">
    <property type="entry name" value="RmlC-like_jellyroll"/>
</dbReference>
<protein>
    <recommendedName>
        <fullName evidence="1">Capsular polysaccharide assembling protein CapF C-terminal domain-containing protein</fullName>
    </recommendedName>
</protein>
<dbReference type="Proteomes" id="UP000228700">
    <property type="component" value="Unassembled WGS sequence"/>
</dbReference>
<comment type="caution">
    <text evidence="2">The sequence shown here is derived from an EMBL/GenBank/DDBJ whole genome shotgun (WGS) entry which is preliminary data.</text>
</comment>
<dbReference type="AlphaFoldDB" id="A0A2M8LB91"/>
<dbReference type="Pfam" id="PF14667">
    <property type="entry name" value="Polysacc_synt_C"/>
    <property type="match status" value="1"/>
</dbReference>
<evidence type="ECO:0000313" key="3">
    <source>
        <dbReference type="Proteomes" id="UP000228700"/>
    </source>
</evidence>
<name>A0A2M8LB91_9BACT</name>
<dbReference type="EMBL" id="PFEQ01000014">
    <property type="protein sequence ID" value="PJE73893.1"/>
    <property type="molecule type" value="Genomic_DNA"/>
</dbReference>
<dbReference type="InterPro" id="IPR029303">
    <property type="entry name" value="CapF_C"/>
</dbReference>
<reference evidence="3" key="1">
    <citation type="submission" date="2017-09" db="EMBL/GenBank/DDBJ databases">
        <title>Depth-based differentiation of microbial function through sediment-hosted aquifers and enrichment of novel symbionts in the deep terrestrial subsurface.</title>
        <authorList>
            <person name="Probst A.J."/>
            <person name="Ladd B."/>
            <person name="Jarett J.K."/>
            <person name="Geller-Mcgrath D.E."/>
            <person name="Sieber C.M.K."/>
            <person name="Emerson J.B."/>
            <person name="Anantharaman K."/>
            <person name="Thomas B.C."/>
            <person name="Malmstrom R."/>
            <person name="Stieglmeier M."/>
            <person name="Klingl A."/>
            <person name="Woyke T."/>
            <person name="Ryan C.M."/>
            <person name="Banfield J.F."/>
        </authorList>
    </citation>
    <scope>NUCLEOTIDE SEQUENCE [LARGE SCALE GENOMIC DNA]</scope>
</reference>
<dbReference type="Gene3D" id="2.60.120.10">
    <property type="entry name" value="Jelly Rolls"/>
    <property type="match status" value="1"/>
</dbReference>